<proteinExistence type="predicted"/>
<keyword evidence="2" id="KW-1185">Reference proteome</keyword>
<gene>
    <name evidence="1" type="ORF">MLD38_027451</name>
</gene>
<sequence>MSGKKVLLTYKRKRVSASSSLPHEDRTHCPHFKESATTLQRTSDDSQVSYVNDASVEQCSGVARECCSYDAERVCSATLVAEHPHIIKNVQNIGEELGGVRVMSSHKLTAPSIPWGEALVKDPPSTSLDDEKESSRSFPLVQQDNEHPIGCNMLKAPSLQTDAVVFPLSSNGEMKCSRRVLTYFRRFRGKYTEEGVRVIGNTSPDTIKLSDTKHGIRSIPCACEDVCQCSLGADAAVSSLSKCLTEDVCVEVQVRLHYPSLSTSYAVSKAFHKIKEADCLSVPSGPLKGLQIRSNLMSKGEEIPVAEKEGTENILEAGQLKDPCSEQSVVSMIEESPEECVQSNMENECAGGMTTPTSERRGFMIPCLNLSIAPPVADSSGPSVTANLNEVLESQPIPRSSEAFGDISSPAFHSSNSVEASTSNFLNPVKGTTGEPTCTDQKTTCGDLYSSIEMNHRSLANERTSMSSLEVKPSLRCMQLQSGDYIGNFVPSLCPPEGDFSAAARKDTLRLGSHEVCPHRIVRSRVDYRNGGYPYISYPNKPLHLLSASKVNRETLQPAYASPDQEMLHRHQRMLDNILGRARVSNKSSNYSDRFSLFRSTWSEEELDFLWIGVRRYGRNNWKAMLKDPRLRFSPCKAACDLAERWEEEQIKLMNNYSGSPMGASRYQANVARWNYVSDHESETVGRSLMDETQLSLGDLYAHRNFIDIGNHDFHNQKASRSYTRFAELDNVRIPAVGTFCSGVTRAGGNLPHWLKETVCTPPPRFADRFVSSCTTSMDRTEKPQNFTNCGSQPSPLQNLSDPPGRADCPLKMSELKRDNLIVIRSGASSSEETISDGNCTRPQV</sequence>
<comment type="caution">
    <text evidence="1">The sequence shown here is derived from an EMBL/GenBank/DDBJ whole genome shotgun (WGS) entry which is preliminary data.</text>
</comment>
<accession>A0ACB9P6D3</accession>
<evidence type="ECO:0000313" key="2">
    <source>
        <dbReference type="Proteomes" id="UP001057402"/>
    </source>
</evidence>
<name>A0ACB9P6D3_9MYRT</name>
<evidence type="ECO:0000313" key="1">
    <source>
        <dbReference type="EMBL" id="KAI4342886.1"/>
    </source>
</evidence>
<organism evidence="1 2">
    <name type="scientific">Melastoma candidum</name>
    <dbReference type="NCBI Taxonomy" id="119954"/>
    <lineage>
        <taxon>Eukaryota</taxon>
        <taxon>Viridiplantae</taxon>
        <taxon>Streptophyta</taxon>
        <taxon>Embryophyta</taxon>
        <taxon>Tracheophyta</taxon>
        <taxon>Spermatophyta</taxon>
        <taxon>Magnoliopsida</taxon>
        <taxon>eudicotyledons</taxon>
        <taxon>Gunneridae</taxon>
        <taxon>Pentapetalae</taxon>
        <taxon>rosids</taxon>
        <taxon>malvids</taxon>
        <taxon>Myrtales</taxon>
        <taxon>Melastomataceae</taxon>
        <taxon>Melastomatoideae</taxon>
        <taxon>Melastomateae</taxon>
        <taxon>Melastoma</taxon>
    </lineage>
</organism>
<dbReference type="EMBL" id="CM042886">
    <property type="protein sequence ID" value="KAI4342886.1"/>
    <property type="molecule type" value="Genomic_DNA"/>
</dbReference>
<dbReference type="Proteomes" id="UP001057402">
    <property type="component" value="Chromosome 7"/>
</dbReference>
<reference evidence="2" key="1">
    <citation type="journal article" date="2023" name="Front. Plant Sci.">
        <title>Chromosomal-level genome assembly of Melastoma candidum provides insights into trichome evolution.</title>
        <authorList>
            <person name="Zhong Y."/>
            <person name="Wu W."/>
            <person name="Sun C."/>
            <person name="Zou P."/>
            <person name="Liu Y."/>
            <person name="Dai S."/>
            <person name="Zhou R."/>
        </authorList>
    </citation>
    <scope>NUCLEOTIDE SEQUENCE [LARGE SCALE GENOMIC DNA]</scope>
</reference>
<protein>
    <submittedName>
        <fullName evidence="1">Uncharacterized protein</fullName>
    </submittedName>
</protein>